<dbReference type="STRING" id="523791.Kkor_2133"/>
<proteinExistence type="inferred from homology"/>
<dbReference type="SUPFAM" id="SSF102114">
    <property type="entry name" value="Radical SAM enzymes"/>
    <property type="match status" value="1"/>
</dbReference>
<gene>
    <name evidence="13" type="primary">bioB</name>
    <name evidence="17" type="ordered locus">Kkor_2133</name>
</gene>
<feature type="compositionally biased region" description="Basic and acidic residues" evidence="15">
    <location>
        <begin position="332"/>
        <end position="361"/>
    </location>
</feature>
<evidence type="ECO:0000256" key="11">
    <source>
        <dbReference type="ARBA" id="ARBA00023014"/>
    </source>
</evidence>
<dbReference type="InterPro" id="IPR007197">
    <property type="entry name" value="rSAM"/>
</dbReference>
<dbReference type="eggNOG" id="COG0502">
    <property type="taxonomic scope" value="Bacteria"/>
</dbReference>
<evidence type="ECO:0000313" key="18">
    <source>
        <dbReference type="Proteomes" id="UP000001231"/>
    </source>
</evidence>
<comment type="cofactor">
    <cofactor evidence="13">
        <name>[2Fe-2S] cluster</name>
        <dbReference type="ChEBI" id="CHEBI:190135"/>
    </cofactor>
    <text evidence="13">Binds 1 [2Fe-2S] cluster. The cluster is coordinated with 3 cysteines and 1 arginine.</text>
</comment>
<dbReference type="UniPathway" id="UPA00078">
    <property type="reaction ID" value="UER00162"/>
</dbReference>
<evidence type="ECO:0000313" key="17">
    <source>
        <dbReference type="EMBL" id="ACV27543.1"/>
    </source>
</evidence>
<keyword evidence="11 13" id="KW-0411">Iron-sulfur</keyword>
<dbReference type="SFLD" id="SFLDG01278">
    <property type="entry name" value="biotin_synthase_like"/>
    <property type="match status" value="1"/>
</dbReference>
<comment type="similarity">
    <text evidence="2 13">Belongs to the radical SAM superfamily. Biotin synthase family.</text>
</comment>
<feature type="binding site" evidence="13 14">
    <location>
        <position position="71"/>
    </location>
    <ligand>
        <name>[4Fe-4S] cluster</name>
        <dbReference type="ChEBI" id="CHEBI:49883"/>
        <note>4Fe-4S-S-AdoMet</note>
    </ligand>
</feature>
<feature type="binding site" evidence="13 14">
    <location>
        <position position="278"/>
    </location>
    <ligand>
        <name>[2Fe-2S] cluster</name>
        <dbReference type="ChEBI" id="CHEBI:190135"/>
    </ligand>
</feature>
<evidence type="ECO:0000256" key="3">
    <source>
        <dbReference type="ARBA" id="ARBA00012236"/>
    </source>
</evidence>
<dbReference type="GO" id="GO:0004076">
    <property type="term" value="F:biotin synthase activity"/>
    <property type="evidence" value="ECO:0007669"/>
    <property type="project" value="UniProtKB-UniRule"/>
</dbReference>
<dbReference type="NCBIfam" id="TIGR00433">
    <property type="entry name" value="bioB"/>
    <property type="match status" value="1"/>
</dbReference>
<evidence type="ECO:0000256" key="6">
    <source>
        <dbReference type="ARBA" id="ARBA00022691"/>
    </source>
</evidence>
<evidence type="ECO:0000256" key="1">
    <source>
        <dbReference type="ARBA" id="ARBA00004942"/>
    </source>
</evidence>
<keyword evidence="9 13" id="KW-0093">Biotin biosynthesis</keyword>
<dbReference type="KEGG" id="kko:Kkor_2133"/>
<evidence type="ECO:0000256" key="9">
    <source>
        <dbReference type="ARBA" id="ARBA00022756"/>
    </source>
</evidence>
<sequence length="374" mass="42090">MSNHKNGQTLTSLEKLNSGQVRHDWDLAEIEAIYNQPFNDLLFAAQNIHRQHFNPNQVQTSTLLSIKTGACPEDCAYCPQSGHYNTGLSKEQLMAVEEVISKAQQAKKNGATRFCMGAAWRSPREKDLDVVLEMVRQVKDLGLETCVTLGMLTDEQAQKLGEAGLDYYNHNLDTSPEYYQQIITTRTYKNRLDTLQNVRDAGINVCSGGIIGMGEETNDRYGLLQQLANMPEHPQSVPINMLVAVEGTPLGDVEKLDSIEFVRMIATARIMMPQSYVRLSAGREDMNEETQTLCYLAGANSIFYGEKLLTTANPEAEADMLLFKRLGIEPERRELDQQELDQQKLDKETLAEETPKVEEQQPAKPLFYDATKPH</sequence>
<keyword evidence="8 13" id="KW-0479">Metal-binding</keyword>
<evidence type="ECO:0000259" key="16">
    <source>
        <dbReference type="PROSITE" id="PS51918"/>
    </source>
</evidence>
<dbReference type="HOGENOM" id="CLU_033172_1_2_6"/>
<feature type="binding site" evidence="13 14">
    <location>
        <position position="78"/>
    </location>
    <ligand>
        <name>[4Fe-4S] cluster</name>
        <dbReference type="ChEBI" id="CHEBI:49883"/>
        <note>4Fe-4S-S-AdoMet</note>
    </ligand>
</feature>
<reference evidence="17 18" key="1">
    <citation type="journal article" date="2009" name="Stand. Genomic Sci.">
        <title>Complete genome sequence of Kangiella koreensis type strain (SW-125).</title>
        <authorList>
            <person name="Han C."/>
            <person name="Sikorski J."/>
            <person name="Lapidus A."/>
            <person name="Nolan M."/>
            <person name="Glavina Del Rio T."/>
            <person name="Tice H."/>
            <person name="Cheng J.F."/>
            <person name="Lucas S."/>
            <person name="Chen F."/>
            <person name="Copeland A."/>
            <person name="Ivanova N."/>
            <person name="Mavromatis K."/>
            <person name="Ovchinnikova G."/>
            <person name="Pati A."/>
            <person name="Bruce D."/>
            <person name="Goodwin L."/>
            <person name="Pitluck S."/>
            <person name="Chen A."/>
            <person name="Palaniappan K."/>
            <person name="Land M."/>
            <person name="Hauser L."/>
            <person name="Chang Y.J."/>
            <person name="Jeffries C.D."/>
            <person name="Chain P."/>
            <person name="Saunders E."/>
            <person name="Brettin T."/>
            <person name="Goker M."/>
            <person name="Tindall B.J."/>
            <person name="Bristow J."/>
            <person name="Eisen J.A."/>
            <person name="Markowitz V."/>
            <person name="Hugenholtz P."/>
            <person name="Kyrpides N.C."/>
            <person name="Klenk H.P."/>
            <person name="Detter J.C."/>
        </authorList>
    </citation>
    <scope>NUCLEOTIDE SEQUENCE [LARGE SCALE GENOMIC DNA]</scope>
    <source>
        <strain evidence="18">DSM 16069 / KCTC 12182 / SW-125</strain>
    </source>
</reference>
<dbReference type="InterPro" id="IPR010722">
    <property type="entry name" value="BATS_dom"/>
</dbReference>
<comment type="pathway">
    <text evidence="1 13">Cofactor biosynthesis; biotin biosynthesis; biotin from 7,8-diaminononanoate: step 2/2.</text>
</comment>
<evidence type="ECO:0000256" key="15">
    <source>
        <dbReference type="SAM" id="MobiDB-lite"/>
    </source>
</evidence>
<dbReference type="InterPro" id="IPR024177">
    <property type="entry name" value="Biotin_synthase"/>
</dbReference>
<dbReference type="Proteomes" id="UP000001231">
    <property type="component" value="Chromosome"/>
</dbReference>
<evidence type="ECO:0000256" key="4">
    <source>
        <dbReference type="ARBA" id="ARBA00022485"/>
    </source>
</evidence>
<dbReference type="PIRSF" id="PIRSF001619">
    <property type="entry name" value="Biotin_synth"/>
    <property type="match status" value="1"/>
</dbReference>
<dbReference type="SFLD" id="SFLDS00029">
    <property type="entry name" value="Radical_SAM"/>
    <property type="match status" value="1"/>
</dbReference>
<comment type="catalytic activity">
    <reaction evidence="12 13">
        <text>(4R,5S)-dethiobiotin + (sulfur carrier)-SH + 2 reduced [2Fe-2S]-[ferredoxin] + 2 S-adenosyl-L-methionine = (sulfur carrier)-H + biotin + 2 5'-deoxyadenosine + 2 L-methionine + 2 oxidized [2Fe-2S]-[ferredoxin]</text>
        <dbReference type="Rhea" id="RHEA:22060"/>
        <dbReference type="Rhea" id="RHEA-COMP:10000"/>
        <dbReference type="Rhea" id="RHEA-COMP:10001"/>
        <dbReference type="Rhea" id="RHEA-COMP:14737"/>
        <dbReference type="Rhea" id="RHEA-COMP:14739"/>
        <dbReference type="ChEBI" id="CHEBI:17319"/>
        <dbReference type="ChEBI" id="CHEBI:29917"/>
        <dbReference type="ChEBI" id="CHEBI:33737"/>
        <dbReference type="ChEBI" id="CHEBI:33738"/>
        <dbReference type="ChEBI" id="CHEBI:57586"/>
        <dbReference type="ChEBI" id="CHEBI:57844"/>
        <dbReference type="ChEBI" id="CHEBI:59789"/>
        <dbReference type="ChEBI" id="CHEBI:64428"/>
        <dbReference type="ChEBI" id="CHEBI:149473"/>
        <dbReference type="EC" id="2.8.1.6"/>
    </reaction>
</comment>
<keyword evidence="4 13" id="KW-0004">4Fe-4S</keyword>
<dbReference type="FunFam" id="3.20.20.70:FF:000011">
    <property type="entry name" value="Biotin synthase"/>
    <property type="match status" value="1"/>
</dbReference>
<accession>C7R787</accession>
<dbReference type="RefSeq" id="WP_015781148.1">
    <property type="nucleotide sequence ID" value="NC_013166.1"/>
</dbReference>
<dbReference type="SFLD" id="SFLDF00272">
    <property type="entry name" value="biotin_synthase"/>
    <property type="match status" value="1"/>
</dbReference>
<comment type="cofactor">
    <cofactor evidence="13 14">
        <name>[4Fe-4S] cluster</name>
        <dbReference type="ChEBI" id="CHEBI:49883"/>
    </cofactor>
    <text evidence="13 14">Binds 1 [4Fe-4S] cluster. The cluster is coordinated with 3 cysteines and an exchangeable S-adenosyl-L-methionine.</text>
</comment>
<evidence type="ECO:0000256" key="7">
    <source>
        <dbReference type="ARBA" id="ARBA00022714"/>
    </source>
</evidence>
<dbReference type="Pfam" id="PF06968">
    <property type="entry name" value="BATS"/>
    <property type="match status" value="1"/>
</dbReference>
<evidence type="ECO:0000256" key="13">
    <source>
        <dbReference type="HAMAP-Rule" id="MF_01694"/>
    </source>
</evidence>
<dbReference type="HAMAP" id="MF_01694">
    <property type="entry name" value="BioB"/>
    <property type="match status" value="1"/>
</dbReference>
<evidence type="ECO:0000256" key="14">
    <source>
        <dbReference type="PIRSR" id="PIRSR001619-1"/>
    </source>
</evidence>
<feature type="binding site" evidence="13 14">
    <location>
        <position position="206"/>
    </location>
    <ligand>
        <name>[2Fe-2S] cluster</name>
        <dbReference type="ChEBI" id="CHEBI:190135"/>
    </ligand>
</feature>
<dbReference type="GO" id="GO:0051537">
    <property type="term" value="F:2 iron, 2 sulfur cluster binding"/>
    <property type="evidence" value="ECO:0007669"/>
    <property type="project" value="UniProtKB-KW"/>
</dbReference>
<evidence type="ECO:0000256" key="12">
    <source>
        <dbReference type="ARBA" id="ARBA00051157"/>
    </source>
</evidence>
<feature type="binding site" evidence="13 14">
    <location>
        <position position="75"/>
    </location>
    <ligand>
        <name>[4Fe-4S] cluster</name>
        <dbReference type="ChEBI" id="CHEBI:49883"/>
        <note>4Fe-4S-S-AdoMet</note>
    </ligand>
</feature>
<dbReference type="CDD" id="cd01335">
    <property type="entry name" value="Radical_SAM"/>
    <property type="match status" value="1"/>
</dbReference>
<feature type="binding site" evidence="13 14">
    <location>
        <position position="146"/>
    </location>
    <ligand>
        <name>[2Fe-2S] cluster</name>
        <dbReference type="ChEBI" id="CHEBI:190135"/>
    </ligand>
</feature>
<dbReference type="GO" id="GO:0051539">
    <property type="term" value="F:4 iron, 4 sulfur cluster binding"/>
    <property type="evidence" value="ECO:0007669"/>
    <property type="project" value="UniProtKB-KW"/>
</dbReference>
<dbReference type="EMBL" id="CP001707">
    <property type="protein sequence ID" value="ACV27543.1"/>
    <property type="molecule type" value="Genomic_DNA"/>
</dbReference>
<dbReference type="AlphaFoldDB" id="C7R787"/>
<dbReference type="SFLD" id="SFLDG01060">
    <property type="entry name" value="BATS_domain_containing"/>
    <property type="match status" value="1"/>
</dbReference>
<dbReference type="SMART" id="SM00729">
    <property type="entry name" value="Elp3"/>
    <property type="match status" value="1"/>
</dbReference>
<dbReference type="InterPro" id="IPR006638">
    <property type="entry name" value="Elp3/MiaA/NifB-like_rSAM"/>
</dbReference>
<dbReference type="Gene3D" id="3.20.20.70">
    <property type="entry name" value="Aldolase class I"/>
    <property type="match status" value="1"/>
</dbReference>
<organism evidence="17 18">
    <name type="scientific">Kangiella koreensis (strain DSM 16069 / JCM 12317 / KCTC 12182 / SW-125)</name>
    <dbReference type="NCBI Taxonomy" id="523791"/>
    <lineage>
        <taxon>Bacteria</taxon>
        <taxon>Pseudomonadati</taxon>
        <taxon>Pseudomonadota</taxon>
        <taxon>Gammaproteobacteria</taxon>
        <taxon>Kangiellales</taxon>
        <taxon>Kangiellaceae</taxon>
        <taxon>Kangiella</taxon>
    </lineage>
</organism>
<dbReference type="GO" id="GO:0009102">
    <property type="term" value="P:biotin biosynthetic process"/>
    <property type="evidence" value="ECO:0007669"/>
    <property type="project" value="UniProtKB-UniRule"/>
</dbReference>
<dbReference type="InterPro" id="IPR013785">
    <property type="entry name" value="Aldolase_TIM"/>
</dbReference>
<evidence type="ECO:0000256" key="8">
    <source>
        <dbReference type="ARBA" id="ARBA00022723"/>
    </source>
</evidence>
<dbReference type="EC" id="2.8.1.6" evidence="3 13"/>
<feature type="region of interest" description="Disordered" evidence="15">
    <location>
        <begin position="332"/>
        <end position="374"/>
    </location>
</feature>
<keyword evidence="5 13" id="KW-0808">Transferase</keyword>
<dbReference type="SMART" id="SM00876">
    <property type="entry name" value="BATS"/>
    <property type="match status" value="1"/>
</dbReference>
<comment type="cofactor">
    <cofactor evidence="14">
        <name>[2Fe-2S] cluster</name>
        <dbReference type="ChEBI" id="CHEBI:190135"/>
    </cofactor>
    <text evidence="14">Binds 1 [2Fe-2S] cluster. The cluster is coordinated with 3 cysteines and 1 arginine.</text>
</comment>
<dbReference type="FunCoup" id="C7R787">
    <property type="interactions" value="359"/>
</dbReference>
<dbReference type="PANTHER" id="PTHR22976">
    <property type="entry name" value="BIOTIN SYNTHASE"/>
    <property type="match status" value="1"/>
</dbReference>
<comment type="subunit">
    <text evidence="13">Homodimer.</text>
</comment>
<comment type="function">
    <text evidence="13">Catalyzes the conversion of dethiobiotin (DTB) to biotin by the insertion of a sulfur atom into dethiobiotin via a radical-based mechanism.</text>
</comment>
<dbReference type="PROSITE" id="PS51918">
    <property type="entry name" value="RADICAL_SAM"/>
    <property type="match status" value="1"/>
</dbReference>
<keyword evidence="6 13" id="KW-0949">S-adenosyl-L-methionine</keyword>
<dbReference type="PANTHER" id="PTHR22976:SF2">
    <property type="entry name" value="BIOTIN SYNTHASE, MITOCHONDRIAL"/>
    <property type="match status" value="1"/>
</dbReference>
<evidence type="ECO:0000256" key="2">
    <source>
        <dbReference type="ARBA" id="ARBA00010765"/>
    </source>
</evidence>
<dbReference type="GO" id="GO:0005506">
    <property type="term" value="F:iron ion binding"/>
    <property type="evidence" value="ECO:0007669"/>
    <property type="project" value="UniProtKB-UniRule"/>
</dbReference>
<evidence type="ECO:0000256" key="10">
    <source>
        <dbReference type="ARBA" id="ARBA00023004"/>
    </source>
</evidence>
<keyword evidence="10 13" id="KW-0408">Iron</keyword>
<keyword evidence="18" id="KW-1185">Reference proteome</keyword>
<feature type="domain" description="Radical SAM core" evidence="16">
    <location>
        <begin position="56"/>
        <end position="280"/>
    </location>
</feature>
<evidence type="ECO:0000256" key="5">
    <source>
        <dbReference type="ARBA" id="ARBA00022679"/>
    </source>
</evidence>
<name>C7R787_KANKD</name>
<dbReference type="InParanoid" id="C7R787"/>
<feature type="binding site" evidence="13 14">
    <location>
        <position position="115"/>
    </location>
    <ligand>
        <name>[2Fe-2S] cluster</name>
        <dbReference type="ChEBI" id="CHEBI:190135"/>
    </ligand>
</feature>
<dbReference type="InterPro" id="IPR002684">
    <property type="entry name" value="Biotin_synth/BioAB"/>
</dbReference>
<dbReference type="InterPro" id="IPR058240">
    <property type="entry name" value="rSAM_sf"/>
</dbReference>
<dbReference type="Pfam" id="PF04055">
    <property type="entry name" value="Radical_SAM"/>
    <property type="match status" value="1"/>
</dbReference>
<keyword evidence="7 13" id="KW-0001">2Fe-2S</keyword>
<protein>
    <recommendedName>
        <fullName evidence="3 13">Biotin synthase</fullName>
        <ecNumber evidence="3 13">2.8.1.6</ecNumber>
    </recommendedName>
</protein>